<evidence type="ECO:0000256" key="3">
    <source>
        <dbReference type="ARBA" id="ARBA00012293"/>
    </source>
</evidence>
<accession>A0ABV8T251</accession>
<organism evidence="13 14">
    <name type="scientific">Steroidobacter flavus</name>
    <dbReference type="NCBI Taxonomy" id="1842136"/>
    <lineage>
        <taxon>Bacteria</taxon>
        <taxon>Pseudomonadati</taxon>
        <taxon>Pseudomonadota</taxon>
        <taxon>Gammaproteobacteria</taxon>
        <taxon>Steroidobacterales</taxon>
        <taxon>Steroidobacteraceae</taxon>
        <taxon>Steroidobacter</taxon>
    </lineage>
</organism>
<dbReference type="EC" id="1.14.20.7" evidence="3"/>
<evidence type="ECO:0000256" key="8">
    <source>
        <dbReference type="ARBA" id="ARBA00031282"/>
    </source>
</evidence>
<evidence type="ECO:0000256" key="9">
    <source>
        <dbReference type="ARBA" id="ARBA00047725"/>
    </source>
</evidence>
<evidence type="ECO:0000256" key="2">
    <source>
        <dbReference type="ARBA" id="ARBA00004767"/>
    </source>
</evidence>
<protein>
    <recommendedName>
        <fullName evidence="5">2-oxoglutarate-dependent ethylene/succinate-forming enzyme</fullName>
        <ecNumber evidence="4">1.13.12.19</ecNumber>
        <ecNumber evidence="3">1.14.20.7</ecNumber>
    </recommendedName>
    <alternativeName>
        <fullName evidence="7">2-oxoglutarate dioxygenase (ethylene-forming)</fullName>
    </alternativeName>
    <alternativeName>
        <fullName evidence="8">2-oxoglutarate/L-arginine monooxygenase/decarboxylase (succinate-forming)</fullName>
    </alternativeName>
</protein>
<dbReference type="InterPro" id="IPR027443">
    <property type="entry name" value="IPNS-like_sf"/>
</dbReference>
<proteinExistence type="inferred from homology"/>
<dbReference type="RefSeq" id="WP_380603791.1">
    <property type="nucleotide sequence ID" value="NZ_JBHSDU010000015.1"/>
</dbReference>
<evidence type="ECO:0000256" key="1">
    <source>
        <dbReference type="ARBA" id="ARBA00001954"/>
    </source>
</evidence>
<dbReference type="Pfam" id="PF03171">
    <property type="entry name" value="2OG-FeII_Oxy"/>
    <property type="match status" value="1"/>
</dbReference>
<evidence type="ECO:0000256" key="10">
    <source>
        <dbReference type="ARBA" id="ARBA00049359"/>
    </source>
</evidence>
<evidence type="ECO:0000313" key="13">
    <source>
        <dbReference type="EMBL" id="MFC4313457.1"/>
    </source>
</evidence>
<dbReference type="InterPro" id="IPR044861">
    <property type="entry name" value="IPNS-like_FE2OG_OXY"/>
</dbReference>
<comment type="catalytic activity">
    <reaction evidence="9">
        <text>2-oxoglutarate + O2 + 2 H(+) = ethene + 3 CO2 + H2O</text>
        <dbReference type="Rhea" id="RHEA:31523"/>
        <dbReference type="ChEBI" id="CHEBI:15377"/>
        <dbReference type="ChEBI" id="CHEBI:15378"/>
        <dbReference type="ChEBI" id="CHEBI:15379"/>
        <dbReference type="ChEBI" id="CHEBI:16526"/>
        <dbReference type="ChEBI" id="CHEBI:16810"/>
        <dbReference type="ChEBI" id="CHEBI:18153"/>
        <dbReference type="EC" id="1.13.12.19"/>
    </reaction>
</comment>
<dbReference type="Proteomes" id="UP001595904">
    <property type="component" value="Unassembled WGS sequence"/>
</dbReference>
<dbReference type="InterPro" id="IPR026992">
    <property type="entry name" value="DIOX_N"/>
</dbReference>
<comment type="catalytic activity">
    <reaction evidence="10">
        <text>L-arginine + 2-oxoglutarate + O2 = guanidine + L-glutamate 5-semialdehyde + succinate + CO2</text>
        <dbReference type="Rhea" id="RHEA:31535"/>
        <dbReference type="ChEBI" id="CHEBI:15379"/>
        <dbReference type="ChEBI" id="CHEBI:16526"/>
        <dbReference type="ChEBI" id="CHEBI:16810"/>
        <dbReference type="ChEBI" id="CHEBI:30031"/>
        <dbReference type="ChEBI" id="CHEBI:30087"/>
        <dbReference type="ChEBI" id="CHEBI:32682"/>
        <dbReference type="ChEBI" id="CHEBI:58066"/>
        <dbReference type="EC" id="1.14.20.7"/>
    </reaction>
</comment>
<dbReference type="EC" id="1.13.12.19" evidence="4"/>
<dbReference type="PRINTS" id="PR00682">
    <property type="entry name" value="IPNSYNTHASE"/>
</dbReference>
<keyword evidence="11" id="KW-0479">Metal-binding</keyword>
<keyword evidence="6" id="KW-0266">Ethylene biosynthesis</keyword>
<keyword evidence="14" id="KW-1185">Reference proteome</keyword>
<feature type="domain" description="Fe2OG dioxygenase" evidence="12">
    <location>
        <begin position="173"/>
        <end position="273"/>
    </location>
</feature>
<comment type="pathway">
    <text evidence="2">Alkene biosynthesis; ethylene biosynthesis via 2-oxoglutarate.</text>
</comment>
<dbReference type="GO" id="GO:0051213">
    <property type="term" value="F:dioxygenase activity"/>
    <property type="evidence" value="ECO:0007669"/>
    <property type="project" value="UniProtKB-KW"/>
</dbReference>
<comment type="cofactor">
    <cofactor evidence="1">
        <name>Fe(2+)</name>
        <dbReference type="ChEBI" id="CHEBI:29033"/>
    </cofactor>
</comment>
<dbReference type="InterPro" id="IPR005123">
    <property type="entry name" value="Oxoglu/Fe-dep_dioxygenase_dom"/>
</dbReference>
<evidence type="ECO:0000256" key="7">
    <source>
        <dbReference type="ARBA" id="ARBA00031011"/>
    </source>
</evidence>
<dbReference type="Pfam" id="PF14226">
    <property type="entry name" value="DIOX_N"/>
    <property type="match status" value="1"/>
</dbReference>
<dbReference type="PANTHER" id="PTHR47990">
    <property type="entry name" value="2-OXOGLUTARATE (2OG) AND FE(II)-DEPENDENT OXYGENASE SUPERFAMILY PROTEIN-RELATED"/>
    <property type="match status" value="1"/>
</dbReference>
<dbReference type="Gene3D" id="2.60.120.330">
    <property type="entry name" value="B-lactam Antibiotic, Isopenicillin N Synthase, Chain"/>
    <property type="match status" value="1"/>
</dbReference>
<evidence type="ECO:0000256" key="5">
    <source>
        <dbReference type="ARBA" id="ARBA00019045"/>
    </source>
</evidence>
<keyword evidence="11" id="KW-0408">Iron</keyword>
<dbReference type="InterPro" id="IPR050231">
    <property type="entry name" value="Iron_ascorbate_oxido_reductase"/>
</dbReference>
<dbReference type="SUPFAM" id="SSF51197">
    <property type="entry name" value="Clavaminate synthase-like"/>
    <property type="match status" value="1"/>
</dbReference>
<dbReference type="PROSITE" id="PS51471">
    <property type="entry name" value="FE2OG_OXY"/>
    <property type="match status" value="1"/>
</dbReference>
<gene>
    <name evidence="13" type="ORF">ACFPN2_30555</name>
</gene>
<name>A0ABV8T251_9GAMM</name>
<comment type="caution">
    <text evidence="13">The sequence shown here is derived from an EMBL/GenBank/DDBJ whole genome shotgun (WGS) entry which is preliminary data.</text>
</comment>
<dbReference type="EMBL" id="JBHSDU010000015">
    <property type="protein sequence ID" value="MFC4313457.1"/>
    <property type="molecule type" value="Genomic_DNA"/>
</dbReference>
<sequence>MSASLQLPVVDLSSMHDGAAARLELARELDAACRQFGFFYLVGHGVQTRQVQALMASARAFFDAPLDAKRSIHMSKGGRAWRGYFQLGEELTSGRPDGKEGLYFGTELDESDPRVQAGTPLHGRNVFPSTPELRGAVLDYMEEITRVGHQLMALLALGLSLKETFFRERYTGDPTILFRIFNYPRVADPTDGWGVGEHTDYGFITLLKQDTVGGLQVRHRDGWLEVPDVPDSFVCNVGDMLERLTRGRYLSALHRVRSSARSDRLSMALFFDPAFDAALTPIETVAPDSYSPHTQVRWDDLDPHAVQQTYGEYLLSKVGRVFPWLREKAL</sequence>
<keyword evidence="11" id="KW-0560">Oxidoreductase</keyword>
<comment type="similarity">
    <text evidence="11">Belongs to the iron/ascorbate-dependent oxidoreductase family.</text>
</comment>
<evidence type="ECO:0000256" key="11">
    <source>
        <dbReference type="RuleBase" id="RU003682"/>
    </source>
</evidence>
<evidence type="ECO:0000256" key="4">
    <source>
        <dbReference type="ARBA" id="ARBA00012531"/>
    </source>
</evidence>
<evidence type="ECO:0000256" key="6">
    <source>
        <dbReference type="ARBA" id="ARBA00022666"/>
    </source>
</evidence>
<keyword evidence="13" id="KW-0223">Dioxygenase</keyword>
<reference evidence="14" key="1">
    <citation type="journal article" date="2019" name="Int. J. Syst. Evol. Microbiol.">
        <title>The Global Catalogue of Microorganisms (GCM) 10K type strain sequencing project: providing services to taxonomists for standard genome sequencing and annotation.</title>
        <authorList>
            <consortium name="The Broad Institute Genomics Platform"/>
            <consortium name="The Broad Institute Genome Sequencing Center for Infectious Disease"/>
            <person name="Wu L."/>
            <person name="Ma J."/>
        </authorList>
    </citation>
    <scope>NUCLEOTIDE SEQUENCE [LARGE SCALE GENOMIC DNA]</scope>
    <source>
        <strain evidence="14">CGMCC 1.10759</strain>
    </source>
</reference>
<evidence type="ECO:0000313" key="14">
    <source>
        <dbReference type="Proteomes" id="UP001595904"/>
    </source>
</evidence>
<evidence type="ECO:0000259" key="12">
    <source>
        <dbReference type="PROSITE" id="PS51471"/>
    </source>
</evidence>